<keyword evidence="5" id="KW-1185">Reference proteome</keyword>
<dbReference type="InterPro" id="IPR050863">
    <property type="entry name" value="CenT-Element_Derived"/>
</dbReference>
<evidence type="ECO:0000256" key="1">
    <source>
        <dbReference type="ARBA" id="ARBA00004123"/>
    </source>
</evidence>
<proteinExistence type="predicted"/>
<dbReference type="PROSITE" id="PS51253">
    <property type="entry name" value="HTH_CENPB"/>
    <property type="match status" value="2"/>
</dbReference>
<dbReference type="Pfam" id="PF03184">
    <property type="entry name" value="DDE_1"/>
    <property type="match status" value="1"/>
</dbReference>
<evidence type="ECO:0000259" key="3">
    <source>
        <dbReference type="PROSITE" id="PS51253"/>
    </source>
</evidence>
<evidence type="ECO:0000256" key="2">
    <source>
        <dbReference type="ARBA" id="ARBA00023125"/>
    </source>
</evidence>
<dbReference type="EMBL" id="OV725081">
    <property type="protein sequence ID" value="CAH1402488.1"/>
    <property type="molecule type" value="Genomic_DNA"/>
</dbReference>
<dbReference type="Gene3D" id="1.10.10.60">
    <property type="entry name" value="Homeodomain-like"/>
    <property type="match status" value="1"/>
</dbReference>
<sequence length="623" mass="71814">MLNICDYKVETVKNNENCFSEIINYENNVEIDCNTYNLSHKSELNNTQNLQETMLFPTEYMSPEDCANVIPKEQNCISLKWKGKKYFPHFKTKVVSYALKHSIKKAALDFKVNKGTISGWIHESQHSTRGPNINEIDLDYSGPDEQFIKWLRSFKKTDALHRQDVVDKVQDIIHSFEKQEPNKKSLWFFLYAKRLTNESSLDKIKIKYPLAFKKEVVDCTNYISKKMTSKIFNIDRKRICEWVSDSLNGIAKERDVFKYVTDPKVDKMIWDWYCLQQKKPSSKEIRLKAAIMYQEAGFSNMRCSPGWYYRWRLRYQLPTVRGSQASRDAKLLAWVLTQLDENKSIFHSDLLEQAALLTGATFKASSSWVFRFIKKYLSHFKPGISNIPLPESLIEEADNFKKLVLATINKNDPQLQNIVAFDEIPLNFSSSGKQSSLIGKSDWENCQASIIVSCLASGRLLPTTVILKTPTESNISCSSNVEPILIQANGINDISTMEKWLEVVLRCLTTPAMIIGDIYDPHVHIKNTCVNEFLKKNISYMLIPGGCTSQLQPLCFGILQRFKDEIENQWARWCHEMSISRNSKLRHPKSDNIVDWVQNAHLIIANSCKDQIKDSFIKAGIIV</sequence>
<feature type="domain" description="HTH CENPB-type" evidence="3">
    <location>
        <begin position="315"/>
        <end position="382"/>
    </location>
</feature>
<dbReference type="Proteomes" id="UP001152798">
    <property type="component" value="Chromosome 5"/>
</dbReference>
<dbReference type="GO" id="GO:0005634">
    <property type="term" value="C:nucleus"/>
    <property type="evidence" value="ECO:0007669"/>
    <property type="project" value="UniProtKB-SubCell"/>
</dbReference>
<comment type="subcellular location">
    <subcellularLocation>
        <location evidence="1">Nucleus</location>
    </subcellularLocation>
</comment>
<dbReference type="PANTHER" id="PTHR19303:SF73">
    <property type="entry name" value="PROTEIN PDC2"/>
    <property type="match status" value="1"/>
</dbReference>
<dbReference type="InterPro" id="IPR004875">
    <property type="entry name" value="DDE_SF_endonuclease_dom"/>
</dbReference>
<evidence type="ECO:0000313" key="5">
    <source>
        <dbReference type="Proteomes" id="UP001152798"/>
    </source>
</evidence>
<organism evidence="4 5">
    <name type="scientific">Nezara viridula</name>
    <name type="common">Southern green stink bug</name>
    <name type="synonym">Cimex viridulus</name>
    <dbReference type="NCBI Taxonomy" id="85310"/>
    <lineage>
        <taxon>Eukaryota</taxon>
        <taxon>Metazoa</taxon>
        <taxon>Ecdysozoa</taxon>
        <taxon>Arthropoda</taxon>
        <taxon>Hexapoda</taxon>
        <taxon>Insecta</taxon>
        <taxon>Pterygota</taxon>
        <taxon>Neoptera</taxon>
        <taxon>Paraneoptera</taxon>
        <taxon>Hemiptera</taxon>
        <taxon>Heteroptera</taxon>
        <taxon>Panheteroptera</taxon>
        <taxon>Pentatomomorpha</taxon>
        <taxon>Pentatomoidea</taxon>
        <taxon>Pentatomidae</taxon>
        <taxon>Pentatominae</taxon>
        <taxon>Nezara</taxon>
    </lineage>
</organism>
<name>A0A9P0MPH7_NEZVI</name>
<dbReference type="InterPro" id="IPR009057">
    <property type="entry name" value="Homeodomain-like_sf"/>
</dbReference>
<feature type="domain" description="HTH CENPB-type" evidence="3">
    <location>
        <begin position="253"/>
        <end position="321"/>
    </location>
</feature>
<protein>
    <recommendedName>
        <fullName evidence="3">HTH CENPB-type domain-containing protein</fullName>
    </recommendedName>
</protein>
<dbReference type="Pfam" id="PF03221">
    <property type="entry name" value="HTH_Tnp_Tc5"/>
    <property type="match status" value="2"/>
</dbReference>
<reference evidence="4" key="1">
    <citation type="submission" date="2022-01" db="EMBL/GenBank/DDBJ databases">
        <authorList>
            <person name="King R."/>
        </authorList>
    </citation>
    <scope>NUCLEOTIDE SEQUENCE</scope>
</reference>
<dbReference type="InterPro" id="IPR006600">
    <property type="entry name" value="HTH_CenpB_DNA-bd_dom"/>
</dbReference>
<dbReference type="GO" id="GO:0003677">
    <property type="term" value="F:DNA binding"/>
    <property type="evidence" value="ECO:0007669"/>
    <property type="project" value="UniProtKB-KW"/>
</dbReference>
<dbReference type="PANTHER" id="PTHR19303">
    <property type="entry name" value="TRANSPOSON"/>
    <property type="match status" value="1"/>
</dbReference>
<gene>
    <name evidence="4" type="ORF">NEZAVI_LOCUS11299</name>
</gene>
<accession>A0A9P0MPH7</accession>
<evidence type="ECO:0000313" key="4">
    <source>
        <dbReference type="EMBL" id="CAH1402488.1"/>
    </source>
</evidence>
<dbReference type="SUPFAM" id="SSF46689">
    <property type="entry name" value="Homeodomain-like"/>
    <property type="match status" value="1"/>
</dbReference>
<dbReference type="OrthoDB" id="5422061at2759"/>
<keyword evidence="2" id="KW-0238">DNA-binding</keyword>
<dbReference type="AlphaFoldDB" id="A0A9P0MPH7"/>